<dbReference type="EMBL" id="VSSQ01013409">
    <property type="protein sequence ID" value="MPM51423.1"/>
    <property type="molecule type" value="Genomic_DNA"/>
</dbReference>
<feature type="transmembrane region" description="Helical" evidence="1">
    <location>
        <begin position="49"/>
        <end position="67"/>
    </location>
</feature>
<reference evidence="3" key="1">
    <citation type="submission" date="2019-08" db="EMBL/GenBank/DDBJ databases">
        <authorList>
            <person name="Kucharzyk K."/>
            <person name="Murdoch R.W."/>
            <person name="Higgins S."/>
            <person name="Loffler F."/>
        </authorList>
    </citation>
    <scope>NUCLEOTIDE SEQUENCE</scope>
</reference>
<dbReference type="InterPro" id="IPR025588">
    <property type="entry name" value="YcxB-like_C"/>
</dbReference>
<feature type="transmembrane region" description="Helical" evidence="1">
    <location>
        <begin position="20"/>
        <end position="43"/>
    </location>
</feature>
<protein>
    <recommendedName>
        <fullName evidence="2">YcxB-like C-terminal domain-containing protein</fullName>
    </recommendedName>
</protein>
<keyword evidence="1" id="KW-0472">Membrane</keyword>
<accession>A0A645AKP0</accession>
<keyword evidence="1" id="KW-1133">Transmembrane helix</keyword>
<organism evidence="3">
    <name type="scientific">bioreactor metagenome</name>
    <dbReference type="NCBI Taxonomy" id="1076179"/>
    <lineage>
        <taxon>unclassified sequences</taxon>
        <taxon>metagenomes</taxon>
        <taxon>ecological metagenomes</taxon>
    </lineage>
</organism>
<evidence type="ECO:0000313" key="3">
    <source>
        <dbReference type="EMBL" id="MPM51423.1"/>
    </source>
</evidence>
<keyword evidence="1" id="KW-0812">Transmembrane</keyword>
<feature type="domain" description="YcxB-like C-terminal" evidence="2">
    <location>
        <begin position="91"/>
        <end position="139"/>
    </location>
</feature>
<evidence type="ECO:0000259" key="2">
    <source>
        <dbReference type="Pfam" id="PF14317"/>
    </source>
</evidence>
<evidence type="ECO:0000256" key="1">
    <source>
        <dbReference type="SAM" id="Phobius"/>
    </source>
</evidence>
<sequence>MKYKFIYETKAFDLWKLSMYGVYGSMVGILNIIFTVAMVLLTTKFWGEVNIFIKILLVMAVSLFTIIQPAAVYMRAKSHVATVPHDMEIGFDDNGIYIKTKNENSELKWNTIKGVFKKQNMIVILTTNKHGFIIKDNMLGTEKEDFYKYVVSKINK</sequence>
<dbReference type="AlphaFoldDB" id="A0A645AKP0"/>
<dbReference type="Pfam" id="PF14317">
    <property type="entry name" value="YcxB"/>
    <property type="match status" value="1"/>
</dbReference>
<proteinExistence type="predicted"/>
<comment type="caution">
    <text evidence="3">The sequence shown here is derived from an EMBL/GenBank/DDBJ whole genome shotgun (WGS) entry which is preliminary data.</text>
</comment>
<name>A0A645AKP0_9ZZZZ</name>
<gene>
    <name evidence="3" type="ORF">SDC9_98172</name>
</gene>